<dbReference type="Proteomes" id="UP001152607">
    <property type="component" value="Unassembled WGS sequence"/>
</dbReference>
<dbReference type="GO" id="GO:0003904">
    <property type="term" value="F:deoxyribodipyrimidine photo-lyase activity"/>
    <property type="evidence" value="ECO:0007669"/>
    <property type="project" value="TreeGrafter"/>
</dbReference>
<sequence>MSLRFTRSLCRSSTRFPNLYTALFLPSFIHATPLRAPCTQKTFKSTSTKKKAAAVTMSKRTAYERSELGHPSTKRAKQIDEDLPFDNLVEALDAQEEKKDVSRVVHWFRPKDLRIQDNTGLHHASQLAQSSEKPLVCIYLHCPSEESWHGTSPARMDFMIDGLKSMQKELKDLNIPLVFLHSENRKDHVSVIADFLKKNNVSHLFANFEYEVDELRRDTGLIKEVGNDVQVSIFHDQTVVEPGTMCTGAGKPMKVFTPYHRAWLDIIKSEPHLLDTQPAPAKNSSSATKDIKSLFDSDPPKTSKDKQFSSDEEQNRIRKLWPAGHAAGKKRMEAFLKQIKDYAATRSNPAANSTSRMSAYFSAGMFSVREALSMVKEYNKGSSNFTEGGAQPGVYAWVREIVFRELYRQTLMTTPHTAMNLPQNLKFDFVQWEDDEEGWEKWYKGTTGVPFVDAGMRQLNHEAYMHNRLRMNVSSYLYCNLLIDYRRGERYFAETLIDWDLSNNTQGWEPSYTVFNPTSQAERNDPDGDFIRKWVPELKDVQGKAVFAPYERLSKEEFEKLGYPKPHVDWKETKQRCMERFKSDMKDADP</sequence>
<dbReference type="PRINTS" id="PR00147">
    <property type="entry name" value="DNAPHOTLYASE"/>
</dbReference>
<dbReference type="PANTHER" id="PTHR11455:SF18">
    <property type="entry name" value="SI:CH1073-390K14.1"/>
    <property type="match status" value="1"/>
</dbReference>
<keyword evidence="3 4" id="KW-0274">FAD</keyword>
<organism evidence="7 8">
    <name type="scientific">Periconia digitata</name>
    <dbReference type="NCBI Taxonomy" id="1303443"/>
    <lineage>
        <taxon>Eukaryota</taxon>
        <taxon>Fungi</taxon>
        <taxon>Dikarya</taxon>
        <taxon>Ascomycota</taxon>
        <taxon>Pezizomycotina</taxon>
        <taxon>Dothideomycetes</taxon>
        <taxon>Pleosporomycetidae</taxon>
        <taxon>Pleosporales</taxon>
        <taxon>Massarineae</taxon>
        <taxon>Periconiaceae</taxon>
        <taxon>Periconia</taxon>
    </lineage>
</organism>
<feature type="binding site" evidence="4">
    <location>
        <begin position="498"/>
        <end position="500"/>
    </location>
    <ligand>
        <name>FAD</name>
        <dbReference type="ChEBI" id="CHEBI:57692"/>
    </ligand>
</feature>
<dbReference type="GO" id="GO:0032922">
    <property type="term" value="P:circadian regulation of gene expression"/>
    <property type="evidence" value="ECO:0007669"/>
    <property type="project" value="TreeGrafter"/>
</dbReference>
<evidence type="ECO:0000256" key="4">
    <source>
        <dbReference type="PIRSR" id="PIRSR602081-1"/>
    </source>
</evidence>
<protein>
    <recommendedName>
        <fullName evidence="6">Photolyase/cryptochrome alpha/beta domain-containing protein</fullName>
    </recommendedName>
</protein>
<dbReference type="GO" id="GO:0043153">
    <property type="term" value="P:entrainment of circadian clock by photoperiod"/>
    <property type="evidence" value="ECO:0007669"/>
    <property type="project" value="TreeGrafter"/>
</dbReference>
<dbReference type="InterPro" id="IPR005101">
    <property type="entry name" value="Cryptochr/Photolyase_FAD-bd"/>
</dbReference>
<evidence type="ECO:0000256" key="5">
    <source>
        <dbReference type="SAM" id="MobiDB-lite"/>
    </source>
</evidence>
<evidence type="ECO:0000256" key="2">
    <source>
        <dbReference type="ARBA" id="ARBA00022630"/>
    </source>
</evidence>
<dbReference type="InterPro" id="IPR014729">
    <property type="entry name" value="Rossmann-like_a/b/a_fold"/>
</dbReference>
<evidence type="ECO:0000256" key="1">
    <source>
        <dbReference type="ARBA" id="ARBA00005862"/>
    </source>
</evidence>
<keyword evidence="2 4" id="KW-0285">Flavoprotein</keyword>
<dbReference type="EMBL" id="CAOQHR010000006">
    <property type="protein sequence ID" value="CAI6335833.1"/>
    <property type="molecule type" value="Genomic_DNA"/>
</dbReference>
<dbReference type="SUPFAM" id="SSF52425">
    <property type="entry name" value="Cryptochrome/photolyase, N-terminal domain"/>
    <property type="match status" value="1"/>
</dbReference>
<dbReference type="OrthoDB" id="435881at2759"/>
<dbReference type="InterPro" id="IPR036155">
    <property type="entry name" value="Crypto/Photolyase_N_sf"/>
</dbReference>
<proteinExistence type="inferred from homology"/>
<evidence type="ECO:0000313" key="7">
    <source>
        <dbReference type="EMBL" id="CAI6335833.1"/>
    </source>
</evidence>
<keyword evidence="8" id="KW-1185">Reference proteome</keyword>
<gene>
    <name evidence="7" type="ORF">PDIGIT_LOCUS8919</name>
</gene>
<dbReference type="Pfam" id="PF00875">
    <property type="entry name" value="DNA_photolyase"/>
    <property type="match status" value="1"/>
</dbReference>
<evidence type="ECO:0000313" key="8">
    <source>
        <dbReference type="Proteomes" id="UP001152607"/>
    </source>
</evidence>
<dbReference type="GO" id="GO:0071949">
    <property type="term" value="F:FAD binding"/>
    <property type="evidence" value="ECO:0007669"/>
    <property type="project" value="TreeGrafter"/>
</dbReference>
<feature type="binding site" evidence="4">
    <location>
        <position position="397"/>
    </location>
    <ligand>
        <name>FAD</name>
        <dbReference type="ChEBI" id="CHEBI:57692"/>
    </ligand>
</feature>
<name>A0A9W4UKD3_9PLEO</name>
<dbReference type="PROSITE" id="PS51645">
    <property type="entry name" value="PHR_CRY_ALPHA_BETA"/>
    <property type="match status" value="1"/>
</dbReference>
<comment type="cofactor">
    <cofactor evidence="4">
        <name>FAD</name>
        <dbReference type="ChEBI" id="CHEBI:57692"/>
    </cofactor>
    <text evidence="4">Binds 1 FAD per subunit.</text>
</comment>
<dbReference type="Gene3D" id="3.40.50.620">
    <property type="entry name" value="HUPs"/>
    <property type="match status" value="1"/>
</dbReference>
<dbReference type="InterPro" id="IPR002081">
    <property type="entry name" value="Cryptochrome/DNA_photolyase_1"/>
</dbReference>
<feature type="binding site" evidence="4">
    <location>
        <begin position="354"/>
        <end position="358"/>
    </location>
    <ligand>
        <name>FAD</name>
        <dbReference type="ChEBI" id="CHEBI:57692"/>
    </ligand>
</feature>
<dbReference type="Pfam" id="PF03441">
    <property type="entry name" value="FAD_binding_7"/>
    <property type="match status" value="1"/>
</dbReference>
<dbReference type="InterPro" id="IPR036134">
    <property type="entry name" value="Crypto/Photolyase_FAD-like_sf"/>
</dbReference>
<dbReference type="GO" id="GO:0005634">
    <property type="term" value="C:nucleus"/>
    <property type="evidence" value="ECO:0007669"/>
    <property type="project" value="TreeGrafter"/>
</dbReference>
<dbReference type="GO" id="GO:0003677">
    <property type="term" value="F:DNA binding"/>
    <property type="evidence" value="ECO:0007669"/>
    <property type="project" value="TreeGrafter"/>
</dbReference>
<dbReference type="InterPro" id="IPR006050">
    <property type="entry name" value="DNA_photolyase_N"/>
</dbReference>
<dbReference type="AlphaFoldDB" id="A0A9W4UKD3"/>
<dbReference type="GO" id="GO:0005737">
    <property type="term" value="C:cytoplasm"/>
    <property type="evidence" value="ECO:0007669"/>
    <property type="project" value="TreeGrafter"/>
</dbReference>
<feature type="binding site" evidence="4">
    <location>
        <position position="342"/>
    </location>
    <ligand>
        <name>FAD</name>
        <dbReference type="ChEBI" id="CHEBI:57692"/>
    </ligand>
</feature>
<feature type="binding site" evidence="4">
    <location>
        <begin position="400"/>
        <end position="407"/>
    </location>
    <ligand>
        <name>FAD</name>
        <dbReference type="ChEBI" id="CHEBI:57692"/>
    </ligand>
</feature>
<comment type="similarity">
    <text evidence="1">Belongs to the DNA photolyase class-1 family.</text>
</comment>
<comment type="caution">
    <text evidence="7">The sequence shown here is derived from an EMBL/GenBank/DDBJ whole genome shotgun (WGS) entry which is preliminary data.</text>
</comment>
<dbReference type="Gene3D" id="1.25.40.80">
    <property type="match status" value="1"/>
</dbReference>
<accession>A0A9W4UKD3</accession>
<reference evidence="7" key="1">
    <citation type="submission" date="2023-01" db="EMBL/GenBank/DDBJ databases">
        <authorList>
            <person name="Van Ghelder C."/>
            <person name="Rancurel C."/>
        </authorList>
    </citation>
    <scope>NUCLEOTIDE SEQUENCE</scope>
    <source>
        <strain evidence="7">CNCM I-4278</strain>
    </source>
</reference>
<feature type="domain" description="Photolyase/cryptochrome alpha/beta" evidence="6">
    <location>
        <begin position="103"/>
        <end position="239"/>
    </location>
</feature>
<feature type="compositionally biased region" description="Basic and acidic residues" evidence="5">
    <location>
        <begin position="289"/>
        <end position="316"/>
    </location>
</feature>
<dbReference type="PANTHER" id="PTHR11455">
    <property type="entry name" value="CRYPTOCHROME"/>
    <property type="match status" value="1"/>
</dbReference>
<evidence type="ECO:0000259" key="6">
    <source>
        <dbReference type="PROSITE" id="PS51645"/>
    </source>
</evidence>
<feature type="region of interest" description="Disordered" evidence="5">
    <location>
        <begin position="274"/>
        <end position="322"/>
    </location>
</feature>
<dbReference type="SUPFAM" id="SSF48173">
    <property type="entry name" value="Cryptochrome/photolyase FAD-binding domain"/>
    <property type="match status" value="1"/>
</dbReference>
<dbReference type="Gene3D" id="1.10.579.10">
    <property type="entry name" value="DNA Cyclobutane Dipyrimidine Photolyase, subunit A, domain 3"/>
    <property type="match status" value="1"/>
</dbReference>
<evidence type="ECO:0000256" key="3">
    <source>
        <dbReference type="ARBA" id="ARBA00022827"/>
    </source>
</evidence>